<protein>
    <submittedName>
        <fullName evidence="3">Uncharacterized protein</fullName>
    </submittedName>
</protein>
<feature type="region of interest" description="Disordered" evidence="1">
    <location>
        <begin position="1"/>
        <end position="24"/>
    </location>
</feature>
<feature type="compositionally biased region" description="Low complexity" evidence="1">
    <location>
        <begin position="171"/>
        <end position="185"/>
    </location>
</feature>
<evidence type="ECO:0000256" key="1">
    <source>
        <dbReference type="SAM" id="MobiDB-lite"/>
    </source>
</evidence>
<comment type="caution">
    <text evidence="3">The sequence shown here is derived from an EMBL/GenBank/DDBJ whole genome shotgun (WGS) entry which is preliminary data.</text>
</comment>
<sequence>MSAWPHTHRLHPERRRYPPLPWPPQSGTGRARYARGSAFAPDAVPAFSLAFSCFFGFFSFAVACCRVTGALERMALRGVHEYKSTAGATGSLGLEQEPTRRRPRRQEAAVPPATRHITTSCQNQLTLSASAYAAHAATLTGPSSTYASPSSDLHASSSGQYSRPRNGAGVGMPVPVPVSVASSSAQRGAPQPSALQPTFAHSSVSSSARTPAPQAPRFRNPRAPDRIWDGLTNKACLKASSCHSVPNEVVEVRGEKAHTPRKIFWKGCGIARPSTPRCRKPWGYQTAKTQNLDGATDRRGTASGSGIISKVAPKPPSQSRGLTKPSQAVLGAWTGLWLWLEVGEAKAGASSHGFECCIHTSLWPSVKASINLQFKPGLKPKPSQAKPYPRALALA</sequence>
<keyword evidence="4" id="KW-1185">Reference proteome</keyword>
<keyword evidence="2" id="KW-1133">Transmembrane helix</keyword>
<dbReference type="EMBL" id="JARJLG010000049">
    <property type="protein sequence ID" value="KAJ7760306.1"/>
    <property type="molecule type" value="Genomic_DNA"/>
</dbReference>
<proteinExistence type="predicted"/>
<feature type="region of interest" description="Disordered" evidence="1">
    <location>
        <begin position="89"/>
        <end position="117"/>
    </location>
</feature>
<feature type="transmembrane region" description="Helical" evidence="2">
    <location>
        <begin position="46"/>
        <end position="67"/>
    </location>
</feature>
<organism evidence="3 4">
    <name type="scientific">Mycena maculata</name>
    <dbReference type="NCBI Taxonomy" id="230809"/>
    <lineage>
        <taxon>Eukaryota</taxon>
        <taxon>Fungi</taxon>
        <taxon>Dikarya</taxon>
        <taxon>Basidiomycota</taxon>
        <taxon>Agaricomycotina</taxon>
        <taxon>Agaricomycetes</taxon>
        <taxon>Agaricomycetidae</taxon>
        <taxon>Agaricales</taxon>
        <taxon>Marasmiineae</taxon>
        <taxon>Mycenaceae</taxon>
        <taxon>Mycena</taxon>
    </lineage>
</organism>
<feature type="compositionally biased region" description="Basic residues" evidence="1">
    <location>
        <begin position="1"/>
        <end position="14"/>
    </location>
</feature>
<accession>A0AAD7NFQ4</accession>
<dbReference type="Proteomes" id="UP001215280">
    <property type="component" value="Unassembled WGS sequence"/>
</dbReference>
<reference evidence="3" key="1">
    <citation type="submission" date="2023-03" db="EMBL/GenBank/DDBJ databases">
        <title>Massive genome expansion in bonnet fungi (Mycena s.s.) driven by repeated elements and novel gene families across ecological guilds.</title>
        <authorList>
            <consortium name="Lawrence Berkeley National Laboratory"/>
            <person name="Harder C.B."/>
            <person name="Miyauchi S."/>
            <person name="Viragh M."/>
            <person name="Kuo A."/>
            <person name="Thoen E."/>
            <person name="Andreopoulos B."/>
            <person name="Lu D."/>
            <person name="Skrede I."/>
            <person name="Drula E."/>
            <person name="Henrissat B."/>
            <person name="Morin E."/>
            <person name="Kohler A."/>
            <person name="Barry K."/>
            <person name="LaButti K."/>
            <person name="Morin E."/>
            <person name="Salamov A."/>
            <person name="Lipzen A."/>
            <person name="Mereny Z."/>
            <person name="Hegedus B."/>
            <person name="Baldrian P."/>
            <person name="Stursova M."/>
            <person name="Weitz H."/>
            <person name="Taylor A."/>
            <person name="Grigoriev I.V."/>
            <person name="Nagy L.G."/>
            <person name="Martin F."/>
            <person name="Kauserud H."/>
        </authorList>
    </citation>
    <scope>NUCLEOTIDE SEQUENCE</scope>
    <source>
        <strain evidence="3">CBHHK188m</strain>
    </source>
</reference>
<dbReference type="AlphaFoldDB" id="A0AAD7NFQ4"/>
<name>A0AAD7NFQ4_9AGAR</name>
<feature type="region of interest" description="Disordered" evidence="1">
    <location>
        <begin position="292"/>
        <end position="324"/>
    </location>
</feature>
<evidence type="ECO:0000256" key="2">
    <source>
        <dbReference type="SAM" id="Phobius"/>
    </source>
</evidence>
<feature type="compositionally biased region" description="Low complexity" evidence="1">
    <location>
        <begin position="148"/>
        <end position="158"/>
    </location>
</feature>
<feature type="region of interest" description="Disordered" evidence="1">
    <location>
        <begin position="143"/>
        <end position="226"/>
    </location>
</feature>
<evidence type="ECO:0000313" key="4">
    <source>
        <dbReference type="Proteomes" id="UP001215280"/>
    </source>
</evidence>
<evidence type="ECO:0000313" key="3">
    <source>
        <dbReference type="EMBL" id="KAJ7760306.1"/>
    </source>
</evidence>
<gene>
    <name evidence="3" type="ORF">DFH07DRAFT_771930</name>
</gene>
<feature type="compositionally biased region" description="Polar residues" evidence="1">
    <location>
        <begin position="193"/>
        <end position="209"/>
    </location>
</feature>
<keyword evidence="2" id="KW-0812">Transmembrane</keyword>
<keyword evidence="2" id="KW-0472">Membrane</keyword>